<comment type="subcellular location">
    <subcellularLocation>
        <location evidence="1">Mitochondrion</location>
    </subcellularLocation>
</comment>
<keyword evidence="5" id="KW-0496">Mitochondrion</keyword>
<dbReference type="InterPro" id="IPR036291">
    <property type="entry name" value="NAD(P)-bd_dom_sf"/>
</dbReference>
<feature type="region of interest" description="Disordered" evidence="6">
    <location>
        <begin position="485"/>
        <end position="516"/>
    </location>
</feature>
<dbReference type="InterPro" id="IPR013154">
    <property type="entry name" value="ADH-like_N"/>
</dbReference>
<evidence type="ECO:0000256" key="1">
    <source>
        <dbReference type="ARBA" id="ARBA00004173"/>
    </source>
</evidence>
<organism evidence="8 9">
    <name type="scientific">Collichthys lucidus</name>
    <name type="common">Big head croaker</name>
    <name type="synonym">Sciaena lucida</name>
    <dbReference type="NCBI Taxonomy" id="240159"/>
    <lineage>
        <taxon>Eukaryota</taxon>
        <taxon>Metazoa</taxon>
        <taxon>Chordata</taxon>
        <taxon>Craniata</taxon>
        <taxon>Vertebrata</taxon>
        <taxon>Euteleostomi</taxon>
        <taxon>Actinopterygii</taxon>
        <taxon>Neopterygii</taxon>
        <taxon>Teleostei</taxon>
        <taxon>Neoteleostei</taxon>
        <taxon>Acanthomorphata</taxon>
        <taxon>Eupercaria</taxon>
        <taxon>Sciaenidae</taxon>
        <taxon>Collichthys</taxon>
    </lineage>
</organism>
<evidence type="ECO:0000313" key="8">
    <source>
        <dbReference type="EMBL" id="TKS75556.1"/>
    </source>
</evidence>
<evidence type="ECO:0000256" key="4">
    <source>
        <dbReference type="ARBA" id="ARBA00023002"/>
    </source>
</evidence>
<dbReference type="SUPFAM" id="SSF50129">
    <property type="entry name" value="GroES-like"/>
    <property type="match status" value="1"/>
</dbReference>
<dbReference type="PANTHER" id="PTHR11695">
    <property type="entry name" value="ALCOHOL DEHYDROGENASE RELATED"/>
    <property type="match status" value="1"/>
</dbReference>
<evidence type="ECO:0000256" key="2">
    <source>
        <dbReference type="ARBA" id="ARBA00010371"/>
    </source>
</evidence>
<proteinExistence type="inferred from homology"/>
<evidence type="ECO:0000259" key="7">
    <source>
        <dbReference type="SMART" id="SM00829"/>
    </source>
</evidence>
<dbReference type="PANTHER" id="PTHR11695:SF294">
    <property type="entry name" value="RETICULON-4-INTERACTING PROTEIN 1, MITOCHONDRIAL"/>
    <property type="match status" value="1"/>
</dbReference>
<dbReference type="Pfam" id="PF13602">
    <property type="entry name" value="ADH_zinc_N_2"/>
    <property type="match status" value="2"/>
</dbReference>
<dbReference type="InterPro" id="IPR020843">
    <property type="entry name" value="ER"/>
</dbReference>
<reference evidence="8 9" key="1">
    <citation type="submission" date="2019-01" db="EMBL/GenBank/DDBJ databases">
        <title>Genome Assembly of Collichthys lucidus.</title>
        <authorList>
            <person name="Cai M."/>
            <person name="Xiao S."/>
        </authorList>
    </citation>
    <scope>NUCLEOTIDE SEQUENCE [LARGE SCALE GENOMIC DNA]</scope>
    <source>
        <strain evidence="8">JT15FE1705JMU</strain>
        <tissue evidence="8">Muscle</tissue>
    </source>
</reference>
<keyword evidence="3" id="KW-0809">Transit peptide</keyword>
<keyword evidence="9" id="KW-1185">Reference proteome</keyword>
<feature type="domain" description="Enoyl reductase (ER)" evidence="7">
    <location>
        <begin position="49"/>
        <end position="480"/>
    </location>
</feature>
<dbReference type="FunFam" id="3.40.50.720:FF:000147">
    <property type="entry name" value="Reticulon-4-interacting protein 1 homolog, mitochondrial"/>
    <property type="match status" value="1"/>
</dbReference>
<dbReference type="InterPro" id="IPR011032">
    <property type="entry name" value="GroES-like_sf"/>
</dbReference>
<comment type="similarity">
    <text evidence="2">Belongs to the zinc-containing alcohol dehydrogenase family. Quinone oxidoreductase subfamily.</text>
</comment>
<dbReference type="Gene3D" id="3.40.50.720">
    <property type="entry name" value="NAD(P)-binding Rossmann-like Domain"/>
    <property type="match status" value="1"/>
</dbReference>
<gene>
    <name evidence="8" type="ORF">D9C73_010283</name>
</gene>
<dbReference type="GO" id="GO:0005739">
    <property type="term" value="C:mitochondrion"/>
    <property type="evidence" value="ECO:0007669"/>
    <property type="project" value="UniProtKB-SubCell"/>
</dbReference>
<dbReference type="Pfam" id="PF08240">
    <property type="entry name" value="ADH_N"/>
    <property type="match status" value="1"/>
</dbReference>
<keyword evidence="4" id="KW-0560">Oxidoreductase</keyword>
<evidence type="ECO:0000256" key="3">
    <source>
        <dbReference type="ARBA" id="ARBA00022946"/>
    </source>
</evidence>
<dbReference type="GO" id="GO:0016491">
    <property type="term" value="F:oxidoreductase activity"/>
    <property type="evidence" value="ECO:0007669"/>
    <property type="project" value="UniProtKB-KW"/>
</dbReference>
<sequence>MASTRLLCLSYARAASWSKALARAGWRNVCTSPSRLQGCMSAWVIDQYGTNGVLKYTEEMSIPTVSSPQEVMIEVHAASLNPLDVSMRGGYGAKLLKLRRDPLCVMGSDSEFPLILGRDVSGVVVDCGSEVTHFAPGDEVWAAVPPWKQGSLAEFVTLTEYELLKAWGANVTVTCSQNAEGLVRGLGADEVVDYTAGDAAEQLEIMEKFDVILDSVGGETEQWVMGKLKPWSGAKYVTLVTPLLHNTDSMGLLDGALSAVFTLNSKVTQDFHLCNIFEIMENKTPDGFLKTTKTFTIKGIAESVYQQIGGDQFSSPNPWSYNMISSGIFYRWGFYAPDGPALDEVSKLVDEGKVLYCLITDYYMLAYLSFRATYADIMERWKSSHLHAKHSPWGVKFMRIMLYDVHPSSLNMSIPEIPYMSAFKALSRGFVKERAPHSRFAVWLAACTILPVVEAQFPFTQVPQAFQKLEEGHARGKTVVRVAEEDDRQAEELVQNSRSETAAESEQEVPKTAKQH</sequence>
<dbReference type="STRING" id="240159.A0A4U5UL21"/>
<evidence type="ECO:0000256" key="5">
    <source>
        <dbReference type="ARBA" id="ARBA00023128"/>
    </source>
</evidence>
<name>A0A4U5UL21_COLLU</name>
<protein>
    <submittedName>
        <fullName evidence="8">Reticulon-4-interacting protein 1-like protein, mitochondrial</fullName>
    </submittedName>
</protein>
<dbReference type="SMART" id="SM00829">
    <property type="entry name" value="PKS_ER"/>
    <property type="match status" value="1"/>
</dbReference>
<feature type="compositionally biased region" description="Polar residues" evidence="6">
    <location>
        <begin position="494"/>
        <end position="504"/>
    </location>
</feature>
<dbReference type="Gene3D" id="3.90.180.10">
    <property type="entry name" value="Medium-chain alcohol dehydrogenases, catalytic domain"/>
    <property type="match status" value="2"/>
</dbReference>
<evidence type="ECO:0000313" key="9">
    <source>
        <dbReference type="Proteomes" id="UP000298787"/>
    </source>
</evidence>
<evidence type="ECO:0000256" key="6">
    <source>
        <dbReference type="SAM" id="MobiDB-lite"/>
    </source>
</evidence>
<dbReference type="SUPFAM" id="SSF51735">
    <property type="entry name" value="NAD(P)-binding Rossmann-fold domains"/>
    <property type="match status" value="1"/>
</dbReference>
<dbReference type="AlphaFoldDB" id="A0A4U5UL21"/>
<dbReference type="InterPro" id="IPR050700">
    <property type="entry name" value="YIM1/Zinc_Alcohol_DH_Fams"/>
</dbReference>
<dbReference type="Proteomes" id="UP000298787">
    <property type="component" value="Chromosome 9"/>
</dbReference>
<dbReference type="EMBL" id="CM014086">
    <property type="protein sequence ID" value="TKS75556.1"/>
    <property type="molecule type" value="Genomic_DNA"/>
</dbReference>
<accession>A0A4U5UL21</accession>